<proteinExistence type="predicted"/>
<protein>
    <submittedName>
        <fullName evidence="1">XRE family transcriptional regulator</fullName>
    </submittedName>
</protein>
<feature type="non-terminal residue" evidence="1">
    <location>
        <position position="1"/>
    </location>
</feature>
<comment type="caution">
    <text evidence="1">The sequence shown here is derived from an EMBL/GenBank/DDBJ whole genome shotgun (WGS) entry which is preliminary data.</text>
</comment>
<reference evidence="1" key="1">
    <citation type="submission" date="2018-08" db="EMBL/GenBank/DDBJ databases">
        <authorList>
            <consortium name="GenomeTrakr network: Whole genome sequencing for foodborne pathogen traceback"/>
        </authorList>
    </citation>
    <scope>NUCLEOTIDE SEQUENCE [LARGE SCALE GENOMIC DNA]</scope>
    <source>
        <strain evidence="1">FDA00003943</strain>
    </source>
</reference>
<gene>
    <name evidence="1" type="ORF">AIF45_24240</name>
</gene>
<accession>A0A6C8YH79</accession>
<dbReference type="EMBL" id="RSKH01000046">
    <property type="protein sequence ID" value="MII82079.1"/>
    <property type="molecule type" value="Genomic_DNA"/>
</dbReference>
<dbReference type="AlphaFoldDB" id="A0A6C8YH79"/>
<dbReference type="Proteomes" id="UP000885342">
    <property type="component" value="Unassembled WGS sequence"/>
</dbReference>
<organism evidence="1">
    <name type="scientific">Salmonella enterica subsp. salamae</name>
    <dbReference type="NCBI Taxonomy" id="59202"/>
    <lineage>
        <taxon>Bacteria</taxon>
        <taxon>Pseudomonadati</taxon>
        <taxon>Pseudomonadota</taxon>
        <taxon>Gammaproteobacteria</taxon>
        <taxon>Enterobacterales</taxon>
        <taxon>Enterobacteriaceae</taxon>
        <taxon>Salmonella</taxon>
    </lineage>
</organism>
<name>A0A6C8YH79_SALER</name>
<evidence type="ECO:0000313" key="1">
    <source>
        <dbReference type="EMBL" id="MII82079.1"/>
    </source>
</evidence>
<sequence length="50" mass="5807">FKNSLHDYQNIDFILTTINTESTKEIPSLLVSAMFTEKDKIMVKKLMESL</sequence>